<dbReference type="InterPro" id="IPR013694">
    <property type="entry name" value="VIT"/>
</dbReference>
<evidence type="ECO:0000256" key="1">
    <source>
        <dbReference type="SAM" id="Phobius"/>
    </source>
</evidence>
<feature type="transmembrane region" description="Helical" evidence="1">
    <location>
        <begin position="20"/>
        <end position="36"/>
    </location>
</feature>
<feature type="transmembrane region" description="Helical" evidence="1">
    <location>
        <begin position="75"/>
        <end position="92"/>
    </location>
</feature>
<proteinExistence type="predicted"/>
<accession>A0A3N4PWX3</accession>
<name>A0A3N4PWX3_9BACT</name>
<dbReference type="EMBL" id="RPDH01000002">
    <property type="protein sequence ID" value="RPE08190.1"/>
    <property type="molecule type" value="Genomic_DNA"/>
</dbReference>
<evidence type="ECO:0000313" key="4">
    <source>
        <dbReference type="Proteomes" id="UP000278351"/>
    </source>
</evidence>
<dbReference type="Proteomes" id="UP000278351">
    <property type="component" value="Unassembled WGS sequence"/>
</dbReference>
<feature type="transmembrane region" description="Helical" evidence="1">
    <location>
        <begin position="196"/>
        <end position="216"/>
    </location>
</feature>
<feature type="transmembrane region" description="Helical" evidence="1">
    <location>
        <begin position="48"/>
        <end position="68"/>
    </location>
</feature>
<keyword evidence="1" id="KW-0812">Transmembrane</keyword>
<feature type="transmembrane region" description="Helical" evidence="1">
    <location>
        <begin position="159"/>
        <end position="184"/>
    </location>
</feature>
<evidence type="ECO:0000313" key="3">
    <source>
        <dbReference type="EMBL" id="RPE08190.1"/>
    </source>
</evidence>
<dbReference type="Pfam" id="PF08487">
    <property type="entry name" value="VIT"/>
    <property type="match status" value="1"/>
</dbReference>
<comment type="caution">
    <text evidence="3">The sequence shown here is derived from an EMBL/GenBank/DDBJ whole genome shotgun (WGS) entry which is preliminary data.</text>
</comment>
<dbReference type="NCBIfam" id="TIGR04477">
    <property type="entry name" value="sorted_by_XrtN"/>
    <property type="match status" value="1"/>
</dbReference>
<keyword evidence="1" id="KW-1133">Transmembrane helix</keyword>
<organism evidence="3 4">
    <name type="scientific">Chitinophaga lutea</name>
    <dbReference type="NCBI Taxonomy" id="2488634"/>
    <lineage>
        <taxon>Bacteria</taxon>
        <taxon>Pseudomonadati</taxon>
        <taxon>Bacteroidota</taxon>
        <taxon>Chitinophagia</taxon>
        <taxon>Chitinophagales</taxon>
        <taxon>Chitinophagaceae</taxon>
        <taxon>Chitinophaga</taxon>
    </lineage>
</organism>
<evidence type="ECO:0000259" key="2">
    <source>
        <dbReference type="PROSITE" id="PS51468"/>
    </source>
</evidence>
<dbReference type="PROSITE" id="PS51468">
    <property type="entry name" value="VIT"/>
    <property type="match status" value="1"/>
</dbReference>
<keyword evidence="4" id="KW-1185">Reference proteome</keyword>
<protein>
    <submittedName>
        <fullName evidence="3">XrtN system VIT domain-containing protein</fullName>
    </submittedName>
</protein>
<dbReference type="InterPro" id="IPR031005">
    <property type="entry name" value="Sorted_by_XrtN"/>
</dbReference>
<sequence length="824" mass="93246">MKHKVLFMKAIKDKLFDPAYLTYLSLLLINLIVYWFTETYHPLPGKALPIFCVHYASAVIAMGMYFTLRRDRREGVFSVILLLFTISCYALNREVELFDQSTAWFNALLLTVSANLLLVRYREYFPRALQYANSFLLGVAAVVYGYLSIYLLPMYPISIPALIALGLSVHTFIPLILTVHVVLIIRKQLPAAGNRWMFAAGMAIPLVVVIAFTVRFNEETTRLNRIFNRQLANSNDLPAWVEAAMRVEKGMVTDRVLKSGFTYRKPLSLDGPFFIPERRMNEPLVHDPLVTIAMNFSPELQLDEESRIQLLDTRFNARHATQERLWGGDHLKTMYVNTRVQIWPRLHLSYTEKMISVSNTSAQRREEAIYTFQLPEGGVVTSLSLWINGKEEKSILTTREKADSAYRTIVGVEKRDPSLVRWQEGNTVSVRVFPVDGQQTRQFKIGFTAPLAANGKLLTYRNSPFKGPRVQNVPEDVMVEFMSTPVNPTAPQYFQRTGNLYTSDKDYQPEWNITFHDEGFHNASFSFNDNEYTLKPYAMQRVPAVTDAVYLDVNASWTMAECEQVIKMAGGRPVYVWTGQQMARADKSSLAAPLQFNFSLFPVHRIPNPATALLVTKSTGISPHVSELEGSDFKKGLARWLARPEQPKIRLLDLGPELSPYLKSLKEQRVFRYEKGGLLLVKVLLDSGQFAADIETPSQVVIDEANLIIGKKPGTGQNSAPDHLMRLFAYNHIIQQKGRGAMPDSLVALAQEAYVVTPLTSLVVLETQKDYDRFGIKDSGNSLKNASAKADGAVPEPHEWALIILVVLTLLYVKFKPVWNRSNA</sequence>
<feature type="transmembrane region" description="Helical" evidence="1">
    <location>
        <begin position="133"/>
        <end position="153"/>
    </location>
</feature>
<keyword evidence="1" id="KW-0472">Membrane</keyword>
<gene>
    <name evidence="3" type="ORF">EGT74_14085</name>
</gene>
<feature type="transmembrane region" description="Helical" evidence="1">
    <location>
        <begin position="104"/>
        <end position="121"/>
    </location>
</feature>
<reference evidence="3 4" key="1">
    <citation type="submission" date="2018-11" db="EMBL/GenBank/DDBJ databases">
        <title>Chitinophaga lutea sp.nov., isolate from arsenic contaminated soil.</title>
        <authorList>
            <person name="Zong Y."/>
        </authorList>
    </citation>
    <scope>NUCLEOTIDE SEQUENCE [LARGE SCALE GENOMIC DNA]</scope>
    <source>
        <strain evidence="3 4">ZY74</strain>
    </source>
</reference>
<feature type="domain" description="VIT" evidence="2">
    <location>
        <begin position="319"/>
        <end position="449"/>
    </location>
</feature>
<dbReference type="AlphaFoldDB" id="A0A3N4PWX3"/>